<gene>
    <name evidence="2" type="ORF">A3B10_01260</name>
</gene>
<evidence type="ECO:0000313" key="2">
    <source>
        <dbReference type="EMBL" id="OGE94412.1"/>
    </source>
</evidence>
<evidence type="ECO:0000313" key="3">
    <source>
        <dbReference type="Proteomes" id="UP000177281"/>
    </source>
</evidence>
<sequence>MNNTEREPRQNNQQETKVEGNFDQAPEILGAQMLETPTDGSFIHGLSVFIAWVKSILASKDKN</sequence>
<dbReference type="AlphaFoldDB" id="A0A1F5PXH8"/>
<feature type="region of interest" description="Disordered" evidence="1">
    <location>
        <begin position="1"/>
        <end position="21"/>
    </location>
</feature>
<comment type="caution">
    <text evidence="2">The sequence shown here is derived from an EMBL/GenBank/DDBJ whole genome shotgun (WGS) entry which is preliminary data.</text>
</comment>
<proteinExistence type="predicted"/>
<name>A0A1F5PXH8_9BACT</name>
<dbReference type="Proteomes" id="UP000177281">
    <property type="component" value="Unassembled WGS sequence"/>
</dbReference>
<organism evidence="2 3">
    <name type="scientific">Candidatus Doudnabacteria bacterium RIFCSPLOWO2_01_FULL_44_21</name>
    <dbReference type="NCBI Taxonomy" id="1817841"/>
    <lineage>
        <taxon>Bacteria</taxon>
        <taxon>Candidatus Doudnaibacteriota</taxon>
    </lineage>
</organism>
<protein>
    <submittedName>
        <fullName evidence="2">Uncharacterized protein</fullName>
    </submittedName>
</protein>
<evidence type="ECO:0000256" key="1">
    <source>
        <dbReference type="SAM" id="MobiDB-lite"/>
    </source>
</evidence>
<dbReference type="STRING" id="1817841.A3B10_01260"/>
<accession>A0A1F5PXH8</accession>
<reference evidence="2 3" key="1">
    <citation type="journal article" date="2016" name="Nat. Commun.">
        <title>Thousands of microbial genomes shed light on interconnected biogeochemical processes in an aquifer system.</title>
        <authorList>
            <person name="Anantharaman K."/>
            <person name="Brown C.T."/>
            <person name="Hug L.A."/>
            <person name="Sharon I."/>
            <person name="Castelle C.J."/>
            <person name="Probst A.J."/>
            <person name="Thomas B.C."/>
            <person name="Singh A."/>
            <person name="Wilkins M.J."/>
            <person name="Karaoz U."/>
            <person name="Brodie E.L."/>
            <person name="Williams K.H."/>
            <person name="Hubbard S.S."/>
            <person name="Banfield J.F."/>
        </authorList>
    </citation>
    <scope>NUCLEOTIDE SEQUENCE [LARGE SCALE GENOMIC DNA]</scope>
</reference>
<dbReference type="EMBL" id="MFFB01000018">
    <property type="protein sequence ID" value="OGE94412.1"/>
    <property type="molecule type" value="Genomic_DNA"/>
</dbReference>